<dbReference type="Pfam" id="PF06823">
    <property type="entry name" value="DUF1236"/>
    <property type="match status" value="1"/>
</dbReference>
<name>A0A222HPS9_RHIML</name>
<proteinExistence type="predicted"/>
<feature type="chain" id="PRO_5015074187" evidence="1">
    <location>
        <begin position="34"/>
        <end position="210"/>
    </location>
</feature>
<feature type="signal peptide" evidence="1">
    <location>
        <begin position="1"/>
        <end position="33"/>
    </location>
</feature>
<dbReference type="Proteomes" id="UP000429484">
    <property type="component" value="Unassembled WGS sequence"/>
</dbReference>
<dbReference type="Pfam" id="PF08239">
    <property type="entry name" value="SH3_3"/>
    <property type="match status" value="1"/>
</dbReference>
<evidence type="ECO:0000259" key="2">
    <source>
        <dbReference type="Pfam" id="PF08239"/>
    </source>
</evidence>
<dbReference type="EMBL" id="WISR01000222">
    <property type="protein sequence ID" value="MQW36447.1"/>
    <property type="molecule type" value="Genomic_DNA"/>
</dbReference>
<reference evidence="3 4" key="1">
    <citation type="journal article" date="2013" name="Genome Biol.">
        <title>Comparative genomics of the core and accessory genomes of 48 Sinorhizobium strains comprising five genospecies.</title>
        <authorList>
            <person name="Sugawara M."/>
            <person name="Epstein B."/>
            <person name="Badgley B.D."/>
            <person name="Unno T."/>
            <person name="Xu L."/>
            <person name="Reese J."/>
            <person name="Gyaneshwar P."/>
            <person name="Denny R."/>
            <person name="Mudge J."/>
            <person name="Bharti A.K."/>
            <person name="Farmer A.D."/>
            <person name="May G.D."/>
            <person name="Woodward J.E."/>
            <person name="Medigue C."/>
            <person name="Vallenet D."/>
            <person name="Lajus A."/>
            <person name="Rouy Z."/>
            <person name="Martinez-Vaz B."/>
            <person name="Tiffin P."/>
            <person name="Young N.D."/>
            <person name="Sadowsky M.J."/>
        </authorList>
    </citation>
    <scope>NUCLEOTIDE SEQUENCE [LARGE SCALE GENOMIC DNA]</scope>
    <source>
        <strain evidence="3 4">N6B1</strain>
    </source>
</reference>
<protein>
    <submittedName>
        <fullName evidence="3">DUF1236 domain-containing protein</fullName>
    </submittedName>
</protein>
<organism evidence="3 4">
    <name type="scientific">Rhizobium meliloti</name>
    <name type="common">Ensifer meliloti</name>
    <name type="synonym">Sinorhizobium meliloti</name>
    <dbReference type="NCBI Taxonomy" id="382"/>
    <lineage>
        <taxon>Bacteria</taxon>
        <taxon>Pseudomonadati</taxon>
        <taxon>Pseudomonadota</taxon>
        <taxon>Alphaproteobacteria</taxon>
        <taxon>Hyphomicrobiales</taxon>
        <taxon>Rhizobiaceae</taxon>
        <taxon>Sinorhizobium/Ensifer group</taxon>
        <taxon>Sinorhizobium</taxon>
    </lineage>
</organism>
<feature type="domain" description="SH3b" evidence="2">
    <location>
        <begin position="42"/>
        <end position="93"/>
    </location>
</feature>
<dbReference type="OMA" id="DVNGMRG"/>
<evidence type="ECO:0000313" key="4">
    <source>
        <dbReference type="Proteomes" id="UP000429484"/>
    </source>
</evidence>
<dbReference type="Gene3D" id="2.30.30.40">
    <property type="entry name" value="SH3 Domains"/>
    <property type="match status" value="1"/>
</dbReference>
<dbReference type="InterPro" id="IPR009642">
    <property type="entry name" value="DUF1236"/>
</dbReference>
<comment type="caution">
    <text evidence="3">The sequence shown here is derived from an EMBL/GenBank/DDBJ whole genome shotgun (WGS) entry which is preliminary data.</text>
</comment>
<evidence type="ECO:0000256" key="1">
    <source>
        <dbReference type="SAM" id="SignalP"/>
    </source>
</evidence>
<dbReference type="SMR" id="A0A222HPS9"/>
<sequence>MMKTLSPTLFKAASLRAALAAGAMLAAIPAAYAEMSATTLTDLNVRAGPGPQYPAVGVATRGSAAVLDGCMEGSNWCRIDVNGLRGWAYARYLATDMGGTTAIIQERRTELSVPTVAYEGETVVAPSEPLELVGPVEEVEAVTPPPTVRTYITENPVDTVYVEGEAVVGATLPNTVAVQPIPDYEYQYVTINGQPVLVDPGTRRVVYVYR</sequence>
<keyword evidence="1" id="KW-0732">Signal</keyword>
<dbReference type="InterPro" id="IPR003646">
    <property type="entry name" value="SH3-like_bac-type"/>
</dbReference>
<gene>
    <name evidence="3" type="ORF">GHK53_27655</name>
</gene>
<accession>A0A222HPS9</accession>
<dbReference type="AlphaFoldDB" id="A0A222HPS9"/>
<evidence type="ECO:0000313" key="3">
    <source>
        <dbReference type="EMBL" id="MQW36447.1"/>
    </source>
</evidence>